<sequence length="105" mass="12384">MWHEFDQYLLSDETFVFPLYTRLRPRFTKPIVIVNMGSENRGGADSERVRRGSINGSINSPAKVLSELTQRLHVIRTAIRDYERRFERERGRRPNASEKKADYKV</sequence>
<accession>A0A183B8I1</accession>
<dbReference type="AlphaFoldDB" id="A0A183B8I1"/>
<feature type="region of interest" description="Disordered" evidence="1">
    <location>
        <begin position="86"/>
        <end position="105"/>
    </location>
</feature>
<evidence type="ECO:0000256" key="1">
    <source>
        <dbReference type="SAM" id="MobiDB-lite"/>
    </source>
</evidence>
<evidence type="ECO:0000313" key="4">
    <source>
        <dbReference type="WBParaSite" id="ECPE_0001555601-mRNA-1"/>
    </source>
</evidence>
<name>A0A183B8I1_9TREM</name>
<evidence type="ECO:0000313" key="3">
    <source>
        <dbReference type="Proteomes" id="UP000272942"/>
    </source>
</evidence>
<proteinExistence type="predicted"/>
<organism evidence="4">
    <name type="scientific">Echinostoma caproni</name>
    <dbReference type="NCBI Taxonomy" id="27848"/>
    <lineage>
        <taxon>Eukaryota</taxon>
        <taxon>Metazoa</taxon>
        <taxon>Spiralia</taxon>
        <taxon>Lophotrochozoa</taxon>
        <taxon>Platyhelminthes</taxon>
        <taxon>Trematoda</taxon>
        <taxon>Digenea</taxon>
        <taxon>Plagiorchiida</taxon>
        <taxon>Echinostomata</taxon>
        <taxon>Echinostomatoidea</taxon>
        <taxon>Echinostomatidae</taxon>
        <taxon>Echinostoma</taxon>
    </lineage>
</organism>
<dbReference type="Proteomes" id="UP000272942">
    <property type="component" value="Unassembled WGS sequence"/>
</dbReference>
<evidence type="ECO:0000313" key="2">
    <source>
        <dbReference type="EMBL" id="VDP92788.1"/>
    </source>
</evidence>
<dbReference type="EMBL" id="UZAN01060826">
    <property type="protein sequence ID" value="VDP92788.1"/>
    <property type="molecule type" value="Genomic_DNA"/>
</dbReference>
<reference evidence="4" key="1">
    <citation type="submission" date="2016-06" db="UniProtKB">
        <authorList>
            <consortium name="WormBaseParasite"/>
        </authorList>
    </citation>
    <scope>IDENTIFICATION</scope>
</reference>
<keyword evidence="3" id="KW-1185">Reference proteome</keyword>
<reference evidence="2 3" key="2">
    <citation type="submission" date="2018-11" db="EMBL/GenBank/DDBJ databases">
        <authorList>
            <consortium name="Pathogen Informatics"/>
        </authorList>
    </citation>
    <scope>NUCLEOTIDE SEQUENCE [LARGE SCALE GENOMIC DNA]</scope>
    <source>
        <strain evidence="2 3">Egypt</strain>
    </source>
</reference>
<gene>
    <name evidence="2" type="ORF">ECPE_LOCUS15516</name>
</gene>
<dbReference type="WBParaSite" id="ECPE_0001555601-mRNA-1">
    <property type="protein sequence ID" value="ECPE_0001555601-mRNA-1"/>
    <property type="gene ID" value="ECPE_0001555601"/>
</dbReference>
<protein>
    <submittedName>
        <fullName evidence="4">Transposase</fullName>
    </submittedName>
</protein>